<feature type="region of interest" description="Disordered" evidence="1">
    <location>
        <begin position="148"/>
        <end position="175"/>
    </location>
</feature>
<dbReference type="EMBL" id="RBNI01004243">
    <property type="protein sequence ID" value="RUP47665.1"/>
    <property type="molecule type" value="Genomic_DNA"/>
</dbReference>
<dbReference type="InterPro" id="IPR002523">
    <property type="entry name" value="MgTranspt_CorA/ZnTranspt_ZntB"/>
</dbReference>
<sequence>VRKRIRQLKDFITVTPDWINYALIDDITDSFAPLIQQIELEVDSIDDLVLLLRESEQSDMLRRIGHCRKKVMQLLRLLSTKADVVKGLMKRFEVANEMGLEAGAGVGGSSAPINAHKRAMHHNVALYLGDIQGAFGHLFDPLKYKYTGTRTRPHRHDGSKPQPLRDDPGAFALQLPGTDLDRANADLERHQRRRRAPYCLRHRHRAHEPCYRSVWHER</sequence>
<reference evidence="2 3" key="1">
    <citation type="journal article" date="2018" name="New Phytol.">
        <title>Phylogenomics of Endogonaceae and evolution of mycorrhizas within Mucoromycota.</title>
        <authorList>
            <person name="Chang Y."/>
            <person name="Desiro A."/>
            <person name="Na H."/>
            <person name="Sandor L."/>
            <person name="Lipzen A."/>
            <person name="Clum A."/>
            <person name="Barry K."/>
            <person name="Grigoriev I.V."/>
            <person name="Martin F.M."/>
            <person name="Stajich J.E."/>
            <person name="Smith M.E."/>
            <person name="Bonito G."/>
            <person name="Spatafora J.W."/>
        </authorList>
    </citation>
    <scope>NUCLEOTIDE SEQUENCE [LARGE SCALE GENOMIC DNA]</scope>
    <source>
        <strain evidence="2 3">GMNB39</strain>
    </source>
</reference>
<dbReference type="AlphaFoldDB" id="A0A433D9Y2"/>
<organism evidence="2 3">
    <name type="scientific">Jimgerdemannia flammicorona</name>
    <dbReference type="NCBI Taxonomy" id="994334"/>
    <lineage>
        <taxon>Eukaryota</taxon>
        <taxon>Fungi</taxon>
        <taxon>Fungi incertae sedis</taxon>
        <taxon>Mucoromycota</taxon>
        <taxon>Mucoromycotina</taxon>
        <taxon>Endogonomycetes</taxon>
        <taxon>Endogonales</taxon>
        <taxon>Endogonaceae</taxon>
        <taxon>Jimgerdemannia</taxon>
    </lineage>
</organism>
<evidence type="ECO:0000313" key="3">
    <source>
        <dbReference type="Proteomes" id="UP000268093"/>
    </source>
</evidence>
<dbReference type="GO" id="GO:0010961">
    <property type="term" value="P:intracellular magnesium ion homeostasis"/>
    <property type="evidence" value="ECO:0007669"/>
    <property type="project" value="TreeGrafter"/>
</dbReference>
<dbReference type="PANTHER" id="PTHR21535:SF51">
    <property type="entry name" value="MANGANESE RESISTANCE PROTEIN MNR2"/>
    <property type="match status" value="1"/>
</dbReference>
<dbReference type="PANTHER" id="PTHR21535">
    <property type="entry name" value="MAGNESIUM AND COBALT TRANSPORT PROTEIN/MITOCHONDRIAL IMPORT INNER MEMBRANE TRANSLOCASE SUBUNIT TIM8"/>
    <property type="match status" value="1"/>
</dbReference>
<dbReference type="Gene3D" id="1.20.58.340">
    <property type="entry name" value="Magnesium transport protein CorA, transmembrane region"/>
    <property type="match status" value="1"/>
</dbReference>
<dbReference type="InterPro" id="IPR045861">
    <property type="entry name" value="CorA_cytoplasmic_dom"/>
</dbReference>
<keyword evidence="3" id="KW-1185">Reference proteome</keyword>
<feature type="compositionally biased region" description="Basic and acidic residues" evidence="1">
    <location>
        <begin position="156"/>
        <end position="168"/>
    </location>
</feature>
<name>A0A433D9Y2_9FUNG</name>
<dbReference type="SUPFAM" id="SSF143865">
    <property type="entry name" value="CorA soluble domain-like"/>
    <property type="match status" value="1"/>
</dbReference>
<feature type="non-terminal residue" evidence="2">
    <location>
        <position position="1"/>
    </location>
</feature>
<accession>A0A433D9Y2</accession>
<dbReference type="GO" id="GO:0016020">
    <property type="term" value="C:membrane"/>
    <property type="evidence" value="ECO:0007669"/>
    <property type="project" value="InterPro"/>
</dbReference>
<dbReference type="OrthoDB" id="29879at2759"/>
<proteinExistence type="predicted"/>
<evidence type="ECO:0000256" key="1">
    <source>
        <dbReference type="SAM" id="MobiDB-lite"/>
    </source>
</evidence>
<gene>
    <name evidence="2" type="ORF">BC936DRAFT_145473</name>
</gene>
<comment type="caution">
    <text evidence="2">The sequence shown here is derived from an EMBL/GenBank/DDBJ whole genome shotgun (WGS) entry which is preliminary data.</text>
</comment>
<dbReference type="GO" id="GO:0015095">
    <property type="term" value="F:magnesium ion transmembrane transporter activity"/>
    <property type="evidence" value="ECO:0007669"/>
    <property type="project" value="TreeGrafter"/>
</dbReference>
<dbReference type="Pfam" id="PF01544">
    <property type="entry name" value="CorA"/>
    <property type="match status" value="1"/>
</dbReference>
<evidence type="ECO:0000313" key="2">
    <source>
        <dbReference type="EMBL" id="RUP47665.1"/>
    </source>
</evidence>
<protein>
    <submittedName>
        <fullName evidence="2">Uncharacterized protein</fullName>
    </submittedName>
</protein>
<dbReference type="Proteomes" id="UP000268093">
    <property type="component" value="Unassembled WGS sequence"/>
</dbReference>